<dbReference type="SUPFAM" id="SSF142906">
    <property type="entry name" value="YjbR-like"/>
    <property type="match status" value="1"/>
</dbReference>
<reference evidence="2" key="1">
    <citation type="journal article" date="2019" name="Int. J. Syst. Evol. Microbiol.">
        <title>The Global Catalogue of Microorganisms (GCM) 10K type strain sequencing project: providing services to taxonomists for standard genome sequencing and annotation.</title>
        <authorList>
            <consortium name="The Broad Institute Genomics Platform"/>
            <consortium name="The Broad Institute Genome Sequencing Center for Infectious Disease"/>
            <person name="Wu L."/>
            <person name="Ma J."/>
        </authorList>
    </citation>
    <scope>NUCLEOTIDE SEQUENCE [LARGE SCALE GENOMIC DNA]</scope>
    <source>
        <strain evidence="2">JCM 17841</strain>
    </source>
</reference>
<sequence>MNIEEYRDFCLSLPGTTEETPFGPDTLVFKVGGKIFALTNLQTFASFNVKCDPEHAVELRERYDFVLPGFHMNKRHWNTILVGVGATDAQMRLWLTESYQLIVASLPKAVRAELAEAIK</sequence>
<keyword evidence="2" id="KW-1185">Reference proteome</keyword>
<evidence type="ECO:0000313" key="2">
    <source>
        <dbReference type="Proteomes" id="UP001501243"/>
    </source>
</evidence>
<gene>
    <name evidence="1" type="ORF">GCM10023172_12410</name>
</gene>
<dbReference type="RefSeq" id="WP_208131664.1">
    <property type="nucleotide sequence ID" value="NZ_BAABGQ010000005.1"/>
</dbReference>
<dbReference type="Proteomes" id="UP001501243">
    <property type="component" value="Unassembled WGS sequence"/>
</dbReference>
<dbReference type="Pfam" id="PF04237">
    <property type="entry name" value="YjbR"/>
    <property type="match status" value="1"/>
</dbReference>
<dbReference type="InterPro" id="IPR038056">
    <property type="entry name" value="YjbR-like_sf"/>
</dbReference>
<accession>A0ABP8Q4J9</accession>
<keyword evidence="1" id="KW-0238">DNA-binding</keyword>
<dbReference type="Gene3D" id="3.90.1150.30">
    <property type="match status" value="1"/>
</dbReference>
<dbReference type="PANTHER" id="PTHR35145">
    <property type="entry name" value="CYTOPLASMIC PROTEIN-RELATED"/>
    <property type="match status" value="1"/>
</dbReference>
<comment type="caution">
    <text evidence="1">The sequence shown here is derived from an EMBL/GenBank/DDBJ whole genome shotgun (WGS) entry which is preliminary data.</text>
</comment>
<dbReference type="GO" id="GO:0003677">
    <property type="term" value="F:DNA binding"/>
    <property type="evidence" value="ECO:0007669"/>
    <property type="project" value="UniProtKB-KW"/>
</dbReference>
<dbReference type="InterPro" id="IPR007351">
    <property type="entry name" value="YjbR"/>
</dbReference>
<evidence type="ECO:0000313" key="1">
    <source>
        <dbReference type="EMBL" id="GAA4497448.1"/>
    </source>
</evidence>
<dbReference type="EMBL" id="BAABGQ010000005">
    <property type="protein sequence ID" value="GAA4497448.1"/>
    <property type="molecule type" value="Genomic_DNA"/>
</dbReference>
<dbReference type="PANTHER" id="PTHR35145:SF1">
    <property type="entry name" value="CYTOPLASMIC PROTEIN"/>
    <property type="match status" value="1"/>
</dbReference>
<organism evidence="1 2">
    <name type="scientific">Hymenobacter ginsengisoli</name>
    <dbReference type="NCBI Taxonomy" id="1051626"/>
    <lineage>
        <taxon>Bacteria</taxon>
        <taxon>Pseudomonadati</taxon>
        <taxon>Bacteroidota</taxon>
        <taxon>Cytophagia</taxon>
        <taxon>Cytophagales</taxon>
        <taxon>Hymenobacteraceae</taxon>
        <taxon>Hymenobacter</taxon>
    </lineage>
</organism>
<protein>
    <submittedName>
        <fullName evidence="1">MmcQ/YjbR family DNA-binding protein</fullName>
    </submittedName>
</protein>
<name>A0ABP8Q4J9_9BACT</name>
<dbReference type="InterPro" id="IPR058532">
    <property type="entry name" value="YjbR/MT2646/Rv2570-like"/>
</dbReference>
<proteinExistence type="predicted"/>